<proteinExistence type="predicted"/>
<feature type="domain" description="HTH hxlR-type" evidence="4">
    <location>
        <begin position="16"/>
        <end position="114"/>
    </location>
</feature>
<dbReference type="PROSITE" id="PS51118">
    <property type="entry name" value="HTH_HXLR"/>
    <property type="match status" value="1"/>
</dbReference>
<accession>A0ABY7V3P4</accession>
<dbReference type="Pfam" id="PF01638">
    <property type="entry name" value="HxlR"/>
    <property type="match status" value="1"/>
</dbReference>
<dbReference type="RefSeq" id="WP_273990465.1">
    <property type="nucleotide sequence ID" value="NZ_BAABQT010000030.1"/>
</dbReference>
<organism evidence="5 6">
    <name type="scientific">Deinococcus aquaticus</name>
    <dbReference type="NCBI Taxonomy" id="328692"/>
    <lineage>
        <taxon>Bacteria</taxon>
        <taxon>Thermotogati</taxon>
        <taxon>Deinococcota</taxon>
        <taxon>Deinococci</taxon>
        <taxon>Deinococcales</taxon>
        <taxon>Deinococcaceae</taxon>
        <taxon>Deinococcus</taxon>
    </lineage>
</organism>
<evidence type="ECO:0000256" key="2">
    <source>
        <dbReference type="ARBA" id="ARBA00023125"/>
    </source>
</evidence>
<keyword evidence="3" id="KW-0804">Transcription</keyword>
<dbReference type="PANTHER" id="PTHR33204">
    <property type="entry name" value="TRANSCRIPTIONAL REGULATOR, MARR FAMILY"/>
    <property type="match status" value="1"/>
</dbReference>
<evidence type="ECO:0000313" key="6">
    <source>
        <dbReference type="Proteomes" id="UP001217044"/>
    </source>
</evidence>
<keyword evidence="6" id="KW-1185">Reference proteome</keyword>
<dbReference type="SUPFAM" id="SSF46785">
    <property type="entry name" value="Winged helix' DNA-binding domain"/>
    <property type="match status" value="1"/>
</dbReference>
<protein>
    <submittedName>
        <fullName evidence="5">Helix-turn-helix domain-containing protein</fullName>
    </submittedName>
</protein>
<keyword evidence="2" id="KW-0238">DNA-binding</keyword>
<evidence type="ECO:0000256" key="3">
    <source>
        <dbReference type="ARBA" id="ARBA00023163"/>
    </source>
</evidence>
<evidence type="ECO:0000313" key="5">
    <source>
        <dbReference type="EMBL" id="WDA59809.1"/>
    </source>
</evidence>
<dbReference type="PANTHER" id="PTHR33204:SF29">
    <property type="entry name" value="TRANSCRIPTIONAL REGULATOR"/>
    <property type="match status" value="1"/>
</dbReference>
<dbReference type="Gene3D" id="1.10.10.10">
    <property type="entry name" value="Winged helix-like DNA-binding domain superfamily/Winged helix DNA-binding domain"/>
    <property type="match status" value="1"/>
</dbReference>
<dbReference type="Proteomes" id="UP001217044">
    <property type="component" value="Chromosome"/>
</dbReference>
<dbReference type="InterPro" id="IPR002577">
    <property type="entry name" value="HTH_HxlR"/>
</dbReference>
<keyword evidence="1" id="KW-0805">Transcription regulation</keyword>
<sequence length="125" mass="13702">MTAPAGPSAPANPLPCPVTTTVAVIGGKWKAVAIYHLLGGLRRFSELQRRMPGVTQRMLTLQLRELEADGLVHREVYPQVPPRVEYSLTPLGLTLEPIVRAMLAWGAAYRERPTRPDPTLPTPDA</sequence>
<evidence type="ECO:0000256" key="1">
    <source>
        <dbReference type="ARBA" id="ARBA00023015"/>
    </source>
</evidence>
<gene>
    <name evidence="5" type="ORF">M8445_06305</name>
</gene>
<dbReference type="InterPro" id="IPR036390">
    <property type="entry name" value="WH_DNA-bd_sf"/>
</dbReference>
<evidence type="ECO:0000259" key="4">
    <source>
        <dbReference type="PROSITE" id="PS51118"/>
    </source>
</evidence>
<dbReference type="InterPro" id="IPR036388">
    <property type="entry name" value="WH-like_DNA-bd_sf"/>
</dbReference>
<dbReference type="EMBL" id="CP115165">
    <property type="protein sequence ID" value="WDA59809.1"/>
    <property type="molecule type" value="Genomic_DNA"/>
</dbReference>
<name>A0ABY7V3P4_9DEIO</name>
<reference evidence="5 6" key="1">
    <citation type="submission" date="2022-12" db="EMBL/GenBank/DDBJ databases">
        <title>Genome Sequence of Deinococcus aquaticus Type Strain PB314.</title>
        <authorList>
            <person name="Albert C."/>
            <person name="Hill J."/>
            <person name="Boren L."/>
            <person name="Scholz-Ng S."/>
            <person name="Fatema N."/>
            <person name="Grosso R."/>
            <person name="Soboslay E."/>
            <person name="Tuohy J."/>
        </authorList>
    </citation>
    <scope>NUCLEOTIDE SEQUENCE [LARGE SCALE GENOMIC DNA]</scope>
    <source>
        <strain evidence="5 6">PB-314</strain>
    </source>
</reference>